<accession>A0ABS2R8V8</accession>
<keyword evidence="2" id="KW-1185">Reference proteome</keyword>
<evidence type="ECO:0000313" key="2">
    <source>
        <dbReference type="Proteomes" id="UP000823485"/>
    </source>
</evidence>
<gene>
    <name evidence="1" type="ORF">JOC94_003065</name>
</gene>
<evidence type="ECO:0000313" key="1">
    <source>
        <dbReference type="EMBL" id="MBM7716054.1"/>
    </source>
</evidence>
<reference evidence="1 2" key="1">
    <citation type="submission" date="2021-01" db="EMBL/GenBank/DDBJ databases">
        <title>Genomic Encyclopedia of Type Strains, Phase IV (KMG-IV): sequencing the most valuable type-strain genomes for metagenomic binning, comparative biology and taxonomic classification.</title>
        <authorList>
            <person name="Goeker M."/>
        </authorList>
    </citation>
    <scope>NUCLEOTIDE SEQUENCE [LARGE SCALE GENOMIC DNA]</scope>
    <source>
        <strain evidence="1 2">DSM 105453</strain>
    </source>
</reference>
<comment type="caution">
    <text evidence="1">The sequence shown here is derived from an EMBL/GenBank/DDBJ whole genome shotgun (WGS) entry which is preliminary data.</text>
</comment>
<sequence length="88" mass="10334">MPESAFKGTVKEGFERRFTIINEKDFEKYVPDSLQEEFAAVFNNVADWIEEGRKEDGKAPFNSYVVINLDEPYIDDIIEIMKRNDHWG</sequence>
<proteinExistence type="predicted"/>
<dbReference type="EMBL" id="JAFBFH010000021">
    <property type="protein sequence ID" value="MBM7716054.1"/>
    <property type="molecule type" value="Genomic_DNA"/>
</dbReference>
<dbReference type="Proteomes" id="UP000823485">
    <property type="component" value="Unassembled WGS sequence"/>
</dbReference>
<dbReference type="RefSeq" id="WP_205179744.1">
    <property type="nucleotide sequence ID" value="NZ_JAFBFH010000021.1"/>
</dbReference>
<protein>
    <submittedName>
        <fullName evidence="1">Dimeric dUTPase (All-alpha-NTP-PPase superfamily)</fullName>
    </submittedName>
</protein>
<organism evidence="1 2">
    <name type="scientific">Siminovitchia thermophila</name>
    <dbReference type="NCBI Taxonomy" id="1245522"/>
    <lineage>
        <taxon>Bacteria</taxon>
        <taxon>Bacillati</taxon>
        <taxon>Bacillota</taxon>
        <taxon>Bacilli</taxon>
        <taxon>Bacillales</taxon>
        <taxon>Bacillaceae</taxon>
        <taxon>Siminovitchia</taxon>
    </lineage>
</organism>
<name>A0ABS2R8V8_9BACI</name>